<dbReference type="AlphaFoldDB" id="A0A7W7WQ39"/>
<protein>
    <submittedName>
        <fullName evidence="2">Uncharacterized protein</fullName>
    </submittedName>
</protein>
<evidence type="ECO:0000313" key="2">
    <source>
        <dbReference type="EMBL" id="MBB4958878.1"/>
    </source>
</evidence>
<sequence>MDAYDGAPQEALLHRLLLRAAGLMPAQDLADARFALARGDLSALAASVVAGLRVTRGRLADDDLDLLLQATSDAATQDALRATRAPADPGQPAIDGQSDVPRYTFEPVATEDLLLRDLWIPPIVDLTGAPTPFRDAATDDIDWATATAAASLPGAVALWRTWRTRPPTESGPAAGSPTRVYLVEVDLPVADLPARTAEVMTAIGAEDDAPPLVEMHAVGSLPSAYFLAARRGAALLWAAEATRPVSIARAFDGVDPITGPFFDDTHPRLDDEERDAVLRYLEDAPVLLTSTEWMVDIFDPRGGSKVSTDHRTDGLWAWTDTVPYYLRTHGLAPDPDLLAAIRESDYAVPEVTSVGRHRAIAALFMPADGRPSGRGVRN</sequence>
<proteinExistence type="predicted"/>
<reference evidence="2 3" key="1">
    <citation type="submission" date="2020-08" db="EMBL/GenBank/DDBJ databases">
        <title>Sequencing the genomes of 1000 actinobacteria strains.</title>
        <authorList>
            <person name="Klenk H.-P."/>
        </authorList>
    </citation>
    <scope>NUCLEOTIDE SEQUENCE [LARGE SCALE GENOMIC DNA]</scope>
    <source>
        <strain evidence="2 3">DSM 45886</strain>
    </source>
</reference>
<feature type="region of interest" description="Disordered" evidence="1">
    <location>
        <begin position="79"/>
        <end position="100"/>
    </location>
</feature>
<dbReference type="Proteomes" id="UP000578819">
    <property type="component" value="Unassembled WGS sequence"/>
</dbReference>
<name>A0A7W7WQ39_9ACTN</name>
<accession>A0A7W7WQ39</accession>
<dbReference type="EMBL" id="JACHJW010000001">
    <property type="protein sequence ID" value="MBB4958878.1"/>
    <property type="molecule type" value="Genomic_DNA"/>
</dbReference>
<dbReference type="RefSeq" id="WP_184534904.1">
    <property type="nucleotide sequence ID" value="NZ_JACHJW010000001.1"/>
</dbReference>
<organism evidence="2 3">
    <name type="scientific">Micromonospora polyrhachis</name>
    <dbReference type="NCBI Taxonomy" id="1282883"/>
    <lineage>
        <taxon>Bacteria</taxon>
        <taxon>Bacillati</taxon>
        <taxon>Actinomycetota</taxon>
        <taxon>Actinomycetes</taxon>
        <taxon>Micromonosporales</taxon>
        <taxon>Micromonosporaceae</taxon>
        <taxon>Micromonospora</taxon>
    </lineage>
</organism>
<gene>
    <name evidence="2" type="ORF">FHR38_002611</name>
</gene>
<evidence type="ECO:0000313" key="3">
    <source>
        <dbReference type="Proteomes" id="UP000578819"/>
    </source>
</evidence>
<keyword evidence="3" id="KW-1185">Reference proteome</keyword>
<comment type="caution">
    <text evidence="2">The sequence shown here is derived from an EMBL/GenBank/DDBJ whole genome shotgun (WGS) entry which is preliminary data.</text>
</comment>
<evidence type="ECO:0000256" key="1">
    <source>
        <dbReference type="SAM" id="MobiDB-lite"/>
    </source>
</evidence>